<dbReference type="HOGENOM" id="CLU_005965_0_0_7"/>
<evidence type="ECO:0000256" key="10">
    <source>
        <dbReference type="ARBA" id="ARBA00030945"/>
    </source>
</evidence>
<dbReference type="PROSITE" id="PS00297">
    <property type="entry name" value="HSP70_1"/>
    <property type="match status" value="1"/>
</dbReference>
<feature type="non-terminal residue" evidence="12">
    <location>
        <position position="452"/>
    </location>
</feature>
<dbReference type="FunFam" id="3.30.30.30:FF:000005">
    <property type="entry name" value="Heat shock protein ssb1"/>
    <property type="match status" value="1"/>
</dbReference>
<evidence type="ECO:0000256" key="8">
    <source>
        <dbReference type="ARBA" id="ARBA00023186"/>
    </source>
</evidence>
<name>W4LMS7_9BACT</name>
<keyword evidence="7" id="KW-0346">Stress response</keyword>
<keyword evidence="4" id="KW-0597">Phosphoprotein</keyword>
<dbReference type="InterPro" id="IPR043129">
    <property type="entry name" value="ATPase_NBD"/>
</dbReference>
<dbReference type="SUPFAM" id="SSF53067">
    <property type="entry name" value="Actin-like ATPase domain"/>
    <property type="match status" value="2"/>
</dbReference>
<dbReference type="CDD" id="cd10234">
    <property type="entry name" value="ASKHA_NBD_HSP70_DnaK-like"/>
    <property type="match status" value="1"/>
</dbReference>
<dbReference type="EMBL" id="AZHX01001843">
    <property type="protein sequence ID" value="ETW99383.1"/>
    <property type="molecule type" value="Genomic_DNA"/>
</dbReference>
<protein>
    <recommendedName>
        <fullName evidence="2">Chaperone protein DnaK</fullName>
    </recommendedName>
    <alternativeName>
        <fullName evidence="3">Chaperone protein dnaK</fullName>
    </alternativeName>
    <alternativeName>
        <fullName evidence="11">HSP70</fullName>
    </alternativeName>
    <alternativeName>
        <fullName evidence="10">Heat shock 70 kDa protein</fullName>
    </alternativeName>
    <alternativeName>
        <fullName evidence="9">Heat shock protein 70</fullName>
    </alternativeName>
</protein>
<evidence type="ECO:0000256" key="4">
    <source>
        <dbReference type="ARBA" id="ARBA00022553"/>
    </source>
</evidence>
<evidence type="ECO:0000313" key="13">
    <source>
        <dbReference type="Proteomes" id="UP000019140"/>
    </source>
</evidence>
<dbReference type="GO" id="GO:0140662">
    <property type="term" value="F:ATP-dependent protein folding chaperone"/>
    <property type="evidence" value="ECO:0007669"/>
    <property type="project" value="InterPro"/>
</dbReference>
<comment type="caution">
    <text evidence="12">The sequence shown here is derived from an EMBL/GenBank/DDBJ whole genome shotgun (WGS) entry which is preliminary data.</text>
</comment>
<evidence type="ECO:0000256" key="2">
    <source>
        <dbReference type="ARBA" id="ARBA00014415"/>
    </source>
</evidence>
<keyword evidence="6" id="KW-0067">ATP-binding</keyword>
<dbReference type="PRINTS" id="PR00301">
    <property type="entry name" value="HEATSHOCK70"/>
</dbReference>
<accession>W4LMS7</accession>
<evidence type="ECO:0000256" key="9">
    <source>
        <dbReference type="ARBA" id="ARBA00030019"/>
    </source>
</evidence>
<evidence type="ECO:0000256" key="1">
    <source>
        <dbReference type="ARBA" id="ARBA00007381"/>
    </source>
</evidence>
<dbReference type="Pfam" id="PF00012">
    <property type="entry name" value="HSP70"/>
    <property type="match status" value="1"/>
</dbReference>
<dbReference type="GO" id="GO:0005524">
    <property type="term" value="F:ATP binding"/>
    <property type="evidence" value="ECO:0007669"/>
    <property type="project" value="UniProtKB-KW"/>
</dbReference>
<dbReference type="InterPro" id="IPR018181">
    <property type="entry name" value="Heat_shock_70_CS"/>
</dbReference>
<proteinExistence type="inferred from homology"/>
<keyword evidence="13" id="KW-1185">Reference proteome</keyword>
<organism evidence="12 13">
    <name type="scientific">Candidatus Entotheonella gemina</name>
    <dbReference type="NCBI Taxonomy" id="1429439"/>
    <lineage>
        <taxon>Bacteria</taxon>
        <taxon>Pseudomonadati</taxon>
        <taxon>Nitrospinota/Tectimicrobiota group</taxon>
        <taxon>Candidatus Tectimicrobiota</taxon>
        <taxon>Candidatus Entotheonellia</taxon>
        <taxon>Candidatus Entotheonellales</taxon>
        <taxon>Candidatus Entotheonellaceae</taxon>
        <taxon>Candidatus Entotheonella</taxon>
    </lineage>
</organism>
<evidence type="ECO:0000313" key="12">
    <source>
        <dbReference type="EMBL" id="ETW99383.1"/>
    </source>
</evidence>
<evidence type="ECO:0000256" key="5">
    <source>
        <dbReference type="ARBA" id="ARBA00022741"/>
    </source>
</evidence>
<keyword evidence="5" id="KW-0547">Nucleotide-binding</keyword>
<dbReference type="FunFam" id="3.90.640.10:FF:000003">
    <property type="entry name" value="Molecular chaperone DnaK"/>
    <property type="match status" value="1"/>
</dbReference>
<comment type="similarity">
    <text evidence="1">Belongs to the heat shock protein 70 family.</text>
</comment>
<dbReference type="PROSITE" id="PS01036">
    <property type="entry name" value="HSP70_3"/>
    <property type="match status" value="1"/>
</dbReference>
<dbReference type="Gene3D" id="2.60.34.10">
    <property type="entry name" value="Substrate Binding Domain Of DNAk, Chain A, domain 1"/>
    <property type="match status" value="1"/>
</dbReference>
<dbReference type="FunFam" id="3.30.420.40:FF:000004">
    <property type="entry name" value="Molecular chaperone DnaK"/>
    <property type="match status" value="1"/>
</dbReference>
<evidence type="ECO:0000256" key="11">
    <source>
        <dbReference type="ARBA" id="ARBA00033103"/>
    </source>
</evidence>
<sequence length="452" mass="49722">MGKIIGIDLGTSNSVVAVMERGKPTVITNRKGGRTTPSVVAFTKDGKRLVGQDAERQAVTNPQNTIYSIRRFMGRRFAEVQEEINWVPYQVIEAGNGDAWVQIGDKAYAPPEISAMVLRELKEAAEEFLREKVTEAVIAVPAHFNSSQRQATRDAGKIAGLNVVRIFTEPMAAALAYYDLSKSVDETIVIYDLGGGNCSLSVLEIEDSFVKMKTINGDTRLGGDDFDRRIMDWLTTEFKRDHDIDLSRDSVAMKRLKHSAEQVKCELSSIAETKVDLPFLAADASEPKHLSTHLSRTEFEQMIQDLVEKSIELCKLLLRDSGLSPGEIDEVVLVGGSTRVPMVQEAIRHFFGKKPKKSLNPDEAVAIGAAILGGMRSGEVKDVVFEEVTTLSLGVETRGGVMTPIIGRNSKLPARGRQIVSTAADNQPSIEVHVLQGEREMARDNHTLGRFN</sequence>
<dbReference type="AlphaFoldDB" id="W4LMS7"/>
<dbReference type="Proteomes" id="UP000019140">
    <property type="component" value="Unassembled WGS sequence"/>
</dbReference>
<evidence type="ECO:0000256" key="3">
    <source>
        <dbReference type="ARBA" id="ARBA00017249"/>
    </source>
</evidence>
<reference evidence="12 13" key="1">
    <citation type="journal article" date="2014" name="Nature">
        <title>An environmental bacterial taxon with a large and distinct metabolic repertoire.</title>
        <authorList>
            <person name="Wilson M.C."/>
            <person name="Mori T."/>
            <person name="Ruckert C."/>
            <person name="Uria A.R."/>
            <person name="Helf M.J."/>
            <person name="Takada K."/>
            <person name="Gernert C."/>
            <person name="Steffens U.A."/>
            <person name="Heycke N."/>
            <person name="Schmitt S."/>
            <person name="Rinke C."/>
            <person name="Helfrich E.J."/>
            <person name="Brachmann A.O."/>
            <person name="Gurgui C."/>
            <person name="Wakimoto T."/>
            <person name="Kracht M."/>
            <person name="Crusemann M."/>
            <person name="Hentschel U."/>
            <person name="Abe I."/>
            <person name="Matsunaga S."/>
            <person name="Kalinowski J."/>
            <person name="Takeyama H."/>
            <person name="Piel J."/>
        </authorList>
    </citation>
    <scope>NUCLEOTIDE SEQUENCE [LARGE SCALE GENOMIC DNA]</scope>
    <source>
        <strain evidence="13">TSY2</strain>
    </source>
</reference>
<dbReference type="InterPro" id="IPR013126">
    <property type="entry name" value="Hsp_70_fam"/>
</dbReference>
<keyword evidence="8" id="KW-0143">Chaperone</keyword>
<dbReference type="PANTHER" id="PTHR19375">
    <property type="entry name" value="HEAT SHOCK PROTEIN 70KDA"/>
    <property type="match status" value="1"/>
</dbReference>
<evidence type="ECO:0000256" key="7">
    <source>
        <dbReference type="ARBA" id="ARBA00023016"/>
    </source>
</evidence>
<dbReference type="NCBIfam" id="NF001413">
    <property type="entry name" value="PRK00290.1"/>
    <property type="match status" value="1"/>
</dbReference>
<gene>
    <name evidence="12" type="ORF">ETSY2_40980</name>
</gene>
<dbReference type="Gene3D" id="3.30.420.40">
    <property type="match status" value="2"/>
</dbReference>
<dbReference type="Gene3D" id="3.90.640.10">
    <property type="entry name" value="Actin, Chain A, domain 4"/>
    <property type="match status" value="1"/>
</dbReference>
<dbReference type="InterPro" id="IPR029047">
    <property type="entry name" value="HSP70_peptide-bd_sf"/>
</dbReference>
<evidence type="ECO:0000256" key="6">
    <source>
        <dbReference type="ARBA" id="ARBA00022840"/>
    </source>
</evidence>
<dbReference type="SUPFAM" id="SSF100920">
    <property type="entry name" value="Heat shock protein 70kD (HSP70), peptide-binding domain"/>
    <property type="match status" value="1"/>
</dbReference>